<dbReference type="EMBL" id="MUBC01000002">
    <property type="protein sequence ID" value="ONM45611.1"/>
    <property type="molecule type" value="Genomic_DNA"/>
</dbReference>
<dbReference type="OrthoDB" id="1187245at2"/>
<protein>
    <submittedName>
        <fullName evidence="1">Uncharacterized protein</fullName>
    </submittedName>
</protein>
<organism evidence="1 2">
    <name type="scientific">Halopseudomonas pachastrellae</name>
    <dbReference type="NCBI Taxonomy" id="254161"/>
    <lineage>
        <taxon>Bacteria</taxon>
        <taxon>Pseudomonadati</taxon>
        <taxon>Pseudomonadota</taxon>
        <taxon>Gammaproteobacteria</taxon>
        <taxon>Pseudomonadales</taxon>
        <taxon>Pseudomonadaceae</taxon>
        <taxon>Halopseudomonas</taxon>
    </lineage>
</organism>
<reference evidence="1 2" key="1">
    <citation type="submission" date="2017-01" db="EMBL/GenBank/DDBJ databases">
        <title>Draft genome sequence of Pseudomonas pachastrellae type strain CCUG 46540T from a deep sea.</title>
        <authorList>
            <person name="Gomila M."/>
            <person name="Mulet M."/>
            <person name="Lalucat J."/>
            <person name="Garcia-Valdes E."/>
        </authorList>
    </citation>
    <scope>NUCLEOTIDE SEQUENCE [LARGE SCALE GENOMIC DNA]</scope>
    <source>
        <strain evidence="1 2">CCUG 46540</strain>
    </source>
</reference>
<name>A0A1S8DKU4_9GAMM</name>
<dbReference type="RefSeq" id="WP_083723887.1">
    <property type="nucleotide sequence ID" value="NZ_FOUD01000008.1"/>
</dbReference>
<keyword evidence="2" id="KW-1185">Reference proteome</keyword>
<comment type="caution">
    <text evidence="1">The sequence shown here is derived from an EMBL/GenBank/DDBJ whole genome shotgun (WGS) entry which is preliminary data.</text>
</comment>
<sequence>MTQSSKFVANSVEQILLGLARGLRDAQAVLDDLPPTDAFGRPQPGYHLPYLDFNIKATVQAQLDAAEASSGMSVLPGTLRKARPIPQLQLALPNPKKAPSEASGNTELISTFSGRLVSVPPSNALPVLRLAARSLVKKPAKPREQQLLVTLSNSAGQLISDAAVELNLDIDASLALSEAAGANGLTAEQLRSGLQLGSRLLLTDQQGSASCDLTLAAGLPASSQLVLLVSSGATLTQLILTT</sequence>
<gene>
    <name evidence="1" type="ORF">BXT89_01285</name>
</gene>
<proteinExistence type="predicted"/>
<evidence type="ECO:0000313" key="1">
    <source>
        <dbReference type="EMBL" id="ONM45611.1"/>
    </source>
</evidence>
<evidence type="ECO:0000313" key="2">
    <source>
        <dbReference type="Proteomes" id="UP000242847"/>
    </source>
</evidence>
<dbReference type="Proteomes" id="UP000242847">
    <property type="component" value="Unassembled WGS sequence"/>
</dbReference>
<dbReference type="AlphaFoldDB" id="A0A1S8DKU4"/>
<accession>A0A1S8DKU4</accession>
<dbReference type="STRING" id="254161.SAMN05216256_108108"/>